<dbReference type="PROSITE" id="PS51068">
    <property type="entry name" value="FPG_CAT"/>
    <property type="match status" value="1"/>
</dbReference>
<evidence type="ECO:0000256" key="11">
    <source>
        <dbReference type="ARBA" id="ARBA00023268"/>
    </source>
</evidence>
<comment type="similarity">
    <text evidence="2">Belongs to the FPG family.</text>
</comment>
<dbReference type="EMBL" id="JBBYHY010000002">
    <property type="protein sequence ID" value="MEL3953004.1"/>
    <property type="molecule type" value="Genomic_DNA"/>
</dbReference>
<dbReference type="InterPro" id="IPR035937">
    <property type="entry name" value="FPG_N"/>
</dbReference>
<evidence type="ECO:0000256" key="10">
    <source>
        <dbReference type="ARBA" id="ARBA00023239"/>
    </source>
</evidence>
<keyword evidence="9" id="KW-0234">DNA repair</keyword>
<feature type="domain" description="Formamidopyrimidine-DNA glycosylase catalytic" evidence="16">
    <location>
        <begin position="2"/>
        <end position="101"/>
    </location>
</feature>
<gene>
    <name evidence="17" type="ORF">AAE039_05455</name>
</gene>
<comment type="catalytic activity">
    <reaction evidence="1">
        <text>Hydrolysis of DNA containing ring-opened 7-methylguanine residues, releasing 2,6-diamino-4-hydroxy-5-(N-methyl)formamidopyrimidine.</text>
        <dbReference type="EC" id="3.2.2.23"/>
    </reaction>
</comment>
<dbReference type="Pfam" id="PF06831">
    <property type="entry name" value="H2TH"/>
    <property type="match status" value="1"/>
</dbReference>
<evidence type="ECO:0000256" key="2">
    <source>
        <dbReference type="ARBA" id="ARBA00009409"/>
    </source>
</evidence>
<keyword evidence="10" id="KW-0456">Lyase</keyword>
<keyword evidence="7" id="KW-0862">Zinc</keyword>
<evidence type="ECO:0000256" key="12">
    <source>
        <dbReference type="ARBA" id="ARBA00023295"/>
    </source>
</evidence>
<feature type="compositionally biased region" description="Basic residues" evidence="14">
    <location>
        <begin position="267"/>
        <end position="278"/>
    </location>
</feature>
<organism evidence="17 18">
    <name type="scientific">Stenotrophomonas bentonitica</name>
    <dbReference type="NCBI Taxonomy" id="1450134"/>
    <lineage>
        <taxon>Bacteria</taxon>
        <taxon>Pseudomonadati</taxon>
        <taxon>Pseudomonadota</taxon>
        <taxon>Gammaproteobacteria</taxon>
        <taxon>Lysobacterales</taxon>
        <taxon>Lysobacteraceae</taxon>
        <taxon>Stenotrophomonas</taxon>
    </lineage>
</organism>
<dbReference type="SMART" id="SM01232">
    <property type="entry name" value="H2TH"/>
    <property type="match status" value="1"/>
</dbReference>
<dbReference type="InterPro" id="IPR012319">
    <property type="entry name" value="FPG_cat"/>
</dbReference>
<evidence type="ECO:0000256" key="3">
    <source>
        <dbReference type="ARBA" id="ARBA00022723"/>
    </source>
</evidence>
<dbReference type="Proteomes" id="UP001455088">
    <property type="component" value="Unassembled WGS sequence"/>
</dbReference>
<keyword evidence="3" id="KW-0479">Metal-binding</keyword>
<evidence type="ECO:0000313" key="17">
    <source>
        <dbReference type="EMBL" id="MEL3953004.1"/>
    </source>
</evidence>
<dbReference type="InterPro" id="IPR000214">
    <property type="entry name" value="Znf_DNA_glyclase/AP_lyase"/>
</dbReference>
<evidence type="ECO:0000259" key="16">
    <source>
        <dbReference type="PROSITE" id="PS51068"/>
    </source>
</evidence>
<sequence length="278" mass="31639">MPEGPSIVILREAAAKFRGKTVRLATGNSSLDLTRMEGRRVVALRSWGKHFLIEFRGFSLRVHMLMFGSYRIDERKPSPPRVSLQFDNGELNIYASSVKYIEGALEDTYDWRGDVMDPSWDPRLARRKLKEHPDTLICDALLDQDIFAGVGNIIKNEVLFRTRVHPESTVGALPSRKLGELIKQARQYSFDFLDWKRQFVLRQHWLVHTKRTCPHCGGPLSKTYPGTTRRRTFFCPVCQLRYGTAPAVRKAAGKAVRKVAKGTPGKAPRRSARATRMA</sequence>
<proteinExistence type="inferred from homology"/>
<dbReference type="SUPFAM" id="SSF46946">
    <property type="entry name" value="S13-like H2TH domain"/>
    <property type="match status" value="1"/>
</dbReference>
<evidence type="ECO:0000256" key="8">
    <source>
        <dbReference type="ARBA" id="ARBA00023125"/>
    </source>
</evidence>
<dbReference type="SUPFAM" id="SSF81624">
    <property type="entry name" value="N-terminal domain of MutM-like DNA repair proteins"/>
    <property type="match status" value="1"/>
</dbReference>
<reference evidence="17 18" key="1">
    <citation type="submission" date="2024-04" db="EMBL/GenBank/DDBJ databases">
        <title>Bacterial endophytes with biocontrol capabilities against important plant pathogens.</title>
        <authorList>
            <person name="Alayande K.A."/>
        </authorList>
    </citation>
    <scope>NUCLEOTIDE SEQUENCE [LARGE SCALE GENOMIC DNA]</scope>
    <source>
        <strain evidence="17 18">KV22</strain>
    </source>
</reference>
<dbReference type="Pfam" id="PF01149">
    <property type="entry name" value="Fapy_DNA_glyco"/>
    <property type="match status" value="1"/>
</dbReference>
<name>A0ABU9JJJ1_9GAMM</name>
<evidence type="ECO:0000256" key="6">
    <source>
        <dbReference type="ARBA" id="ARBA00022801"/>
    </source>
</evidence>
<keyword evidence="11" id="KW-0511">Multifunctional enzyme</keyword>
<dbReference type="PROSITE" id="PS51066">
    <property type="entry name" value="ZF_FPG_2"/>
    <property type="match status" value="1"/>
</dbReference>
<evidence type="ECO:0000256" key="13">
    <source>
        <dbReference type="PROSITE-ProRule" id="PRU00391"/>
    </source>
</evidence>
<feature type="region of interest" description="Disordered" evidence="14">
    <location>
        <begin position="259"/>
        <end position="278"/>
    </location>
</feature>
<keyword evidence="5 13" id="KW-0863">Zinc-finger</keyword>
<keyword evidence="18" id="KW-1185">Reference proteome</keyword>
<dbReference type="InterPro" id="IPR015886">
    <property type="entry name" value="H2TH_FPG"/>
</dbReference>
<evidence type="ECO:0000313" key="18">
    <source>
        <dbReference type="Proteomes" id="UP001455088"/>
    </source>
</evidence>
<evidence type="ECO:0000256" key="4">
    <source>
        <dbReference type="ARBA" id="ARBA00022763"/>
    </source>
</evidence>
<accession>A0ABU9JJJ1</accession>
<comment type="caution">
    <text evidence="17">The sequence shown here is derived from an EMBL/GenBank/DDBJ whole genome shotgun (WGS) entry which is preliminary data.</text>
</comment>
<protein>
    <submittedName>
        <fullName evidence="17">DNA-formamidopyrimidine glycosylase family protein</fullName>
    </submittedName>
</protein>
<dbReference type="CDD" id="cd08974">
    <property type="entry name" value="BaFpgNei_N_2"/>
    <property type="match status" value="1"/>
</dbReference>
<evidence type="ECO:0000256" key="5">
    <source>
        <dbReference type="ARBA" id="ARBA00022771"/>
    </source>
</evidence>
<dbReference type="SMART" id="SM00898">
    <property type="entry name" value="Fapy_DNA_glyco"/>
    <property type="match status" value="1"/>
</dbReference>
<dbReference type="SUPFAM" id="SSF57716">
    <property type="entry name" value="Glucocorticoid receptor-like (DNA-binding domain)"/>
    <property type="match status" value="1"/>
</dbReference>
<evidence type="ECO:0000256" key="1">
    <source>
        <dbReference type="ARBA" id="ARBA00001668"/>
    </source>
</evidence>
<feature type="domain" description="FPG-type" evidence="15">
    <location>
        <begin position="206"/>
        <end position="240"/>
    </location>
</feature>
<evidence type="ECO:0000256" key="14">
    <source>
        <dbReference type="SAM" id="MobiDB-lite"/>
    </source>
</evidence>
<dbReference type="PANTHER" id="PTHR22993">
    <property type="entry name" value="FORMAMIDOPYRIMIDINE-DNA GLYCOSYLASE"/>
    <property type="match status" value="1"/>
</dbReference>
<keyword evidence="8" id="KW-0238">DNA-binding</keyword>
<dbReference type="RefSeq" id="WP_341986660.1">
    <property type="nucleotide sequence ID" value="NZ_JBBYHY010000002.1"/>
</dbReference>
<dbReference type="PANTHER" id="PTHR22993:SF9">
    <property type="entry name" value="FORMAMIDOPYRIMIDINE-DNA GLYCOSYLASE"/>
    <property type="match status" value="1"/>
</dbReference>
<keyword evidence="4" id="KW-0227">DNA damage</keyword>
<dbReference type="Gene3D" id="1.10.8.50">
    <property type="match status" value="1"/>
</dbReference>
<dbReference type="InterPro" id="IPR010979">
    <property type="entry name" value="Ribosomal_uS13-like_H2TH"/>
</dbReference>
<evidence type="ECO:0000259" key="15">
    <source>
        <dbReference type="PROSITE" id="PS51066"/>
    </source>
</evidence>
<keyword evidence="12" id="KW-0326">Glycosidase</keyword>
<evidence type="ECO:0000256" key="7">
    <source>
        <dbReference type="ARBA" id="ARBA00022833"/>
    </source>
</evidence>
<keyword evidence="6" id="KW-0378">Hydrolase</keyword>
<evidence type="ECO:0000256" key="9">
    <source>
        <dbReference type="ARBA" id="ARBA00023204"/>
    </source>
</evidence>
<dbReference type="Gene3D" id="3.20.190.10">
    <property type="entry name" value="MutM-like, N-terminal"/>
    <property type="match status" value="1"/>
</dbReference>